<dbReference type="PIRSF" id="PIRSF016020">
    <property type="entry name" value="PHexose_mutarotase"/>
    <property type="match status" value="1"/>
</dbReference>
<dbReference type="AlphaFoldDB" id="A0A6M4IRP8"/>
<dbReference type="InterPro" id="IPR014718">
    <property type="entry name" value="GH-type_carb-bd"/>
</dbReference>
<dbReference type="CDD" id="cd09020">
    <property type="entry name" value="D-hex-6-P-epi_like"/>
    <property type="match status" value="1"/>
</dbReference>
<dbReference type="InterPro" id="IPR011013">
    <property type="entry name" value="Gal_mutarotase_sf_dom"/>
</dbReference>
<dbReference type="KEGG" id="ggr:HKW67_14845"/>
<dbReference type="EMBL" id="CP053085">
    <property type="protein sequence ID" value="QJR36698.1"/>
    <property type="molecule type" value="Genomic_DNA"/>
</dbReference>
<dbReference type="PANTHER" id="PTHR11122">
    <property type="entry name" value="APOSPORY-ASSOCIATED PROTEIN C-RELATED"/>
    <property type="match status" value="1"/>
</dbReference>
<feature type="active site" evidence="5">
    <location>
        <position position="252"/>
    </location>
</feature>
<evidence type="ECO:0000256" key="3">
    <source>
        <dbReference type="ARBA" id="ARBA00023235"/>
    </source>
</evidence>
<dbReference type="GO" id="GO:0005975">
    <property type="term" value="P:carbohydrate metabolic process"/>
    <property type="evidence" value="ECO:0007669"/>
    <property type="project" value="InterPro"/>
</dbReference>
<feature type="active site" evidence="5">
    <location>
        <position position="150"/>
    </location>
</feature>
<protein>
    <recommendedName>
        <fullName evidence="4">Putative glucose-6-phosphate 1-epimerase</fullName>
        <ecNumber evidence="4">5.1.3.15</ecNumber>
    </recommendedName>
</protein>
<evidence type="ECO:0000256" key="4">
    <source>
        <dbReference type="PIRNR" id="PIRNR016020"/>
    </source>
</evidence>
<reference evidence="6 7" key="1">
    <citation type="submission" date="2020-05" db="EMBL/GenBank/DDBJ databases">
        <title>Complete genome sequence of Gemmatimonas greenlandica TET16.</title>
        <authorList>
            <person name="Zeng Y."/>
        </authorList>
    </citation>
    <scope>NUCLEOTIDE SEQUENCE [LARGE SCALE GENOMIC DNA]</scope>
    <source>
        <strain evidence="6 7">TET16</strain>
    </source>
</reference>
<comment type="similarity">
    <text evidence="2 4">Belongs to the glucose-6-phosphate 1-epimerase family.</text>
</comment>
<dbReference type="GO" id="GO:0047938">
    <property type="term" value="F:glucose-6-phosphate 1-epimerase activity"/>
    <property type="evidence" value="ECO:0007669"/>
    <property type="project" value="UniProtKB-UniRule"/>
</dbReference>
<dbReference type="Gene3D" id="2.70.98.10">
    <property type="match status" value="1"/>
</dbReference>
<dbReference type="Proteomes" id="UP000500938">
    <property type="component" value="Chromosome"/>
</dbReference>
<accession>A0A6M4IRP8</accession>
<evidence type="ECO:0000256" key="2">
    <source>
        <dbReference type="ARBA" id="ARBA00005866"/>
    </source>
</evidence>
<dbReference type="Pfam" id="PF01263">
    <property type="entry name" value="Aldose_epim"/>
    <property type="match status" value="1"/>
</dbReference>
<evidence type="ECO:0000313" key="7">
    <source>
        <dbReference type="Proteomes" id="UP000500938"/>
    </source>
</evidence>
<organism evidence="6 7">
    <name type="scientific">Gemmatimonas groenlandica</name>
    <dbReference type="NCBI Taxonomy" id="2732249"/>
    <lineage>
        <taxon>Bacteria</taxon>
        <taxon>Pseudomonadati</taxon>
        <taxon>Gemmatimonadota</taxon>
        <taxon>Gemmatimonadia</taxon>
        <taxon>Gemmatimonadales</taxon>
        <taxon>Gemmatimonadaceae</taxon>
        <taxon>Gemmatimonas</taxon>
    </lineage>
</organism>
<evidence type="ECO:0000256" key="1">
    <source>
        <dbReference type="ARBA" id="ARBA00001096"/>
    </source>
</evidence>
<keyword evidence="3 4" id="KW-0413">Isomerase</keyword>
<comment type="catalytic activity">
    <reaction evidence="1">
        <text>alpha-D-glucose 6-phosphate = beta-D-glucose 6-phosphate</text>
        <dbReference type="Rhea" id="RHEA:16249"/>
        <dbReference type="ChEBI" id="CHEBI:58225"/>
        <dbReference type="ChEBI" id="CHEBI:58247"/>
        <dbReference type="EC" id="5.1.3.15"/>
    </reaction>
</comment>
<dbReference type="InterPro" id="IPR025532">
    <property type="entry name" value="G6P_1-epimerase"/>
</dbReference>
<keyword evidence="7" id="KW-1185">Reference proteome</keyword>
<evidence type="ECO:0000256" key="5">
    <source>
        <dbReference type="PIRSR" id="PIRSR016020-1"/>
    </source>
</evidence>
<dbReference type="EC" id="5.1.3.15" evidence="4"/>
<dbReference type="GO" id="GO:0030246">
    <property type="term" value="F:carbohydrate binding"/>
    <property type="evidence" value="ECO:0007669"/>
    <property type="project" value="UniProtKB-UniRule"/>
</dbReference>
<name>A0A6M4IRP8_9BACT</name>
<dbReference type="SUPFAM" id="SSF74650">
    <property type="entry name" value="Galactose mutarotase-like"/>
    <property type="match status" value="1"/>
</dbReference>
<dbReference type="GO" id="GO:0005737">
    <property type="term" value="C:cytoplasm"/>
    <property type="evidence" value="ECO:0007669"/>
    <property type="project" value="TreeGrafter"/>
</dbReference>
<sequence>MSGAHEAPSVEVNAPDGAFARVYLDGAHVTSWIPARSQVDRLFVSSEAQYGPGCSIRGGIPVCFPQFGAFGPIGHHGFARLSRWAVVTQEEINGGARVVLRLTDTEASRAVWPFAFRADLSVHVAAAVLTVQLTVTNTDAQPLSFTAALHPYFAVEDALATTVGGLRGCRYRDALRDGAEFDEAGDVLPIEGHIDRVYFATPDVIEMREPNRTLRIEKRGFPETVVWNPGAEGTRTRSDFADGEELHMVCVEAAAVRPPVLLASGEHWVGTQLMTAVR</sequence>
<gene>
    <name evidence="6" type="ORF">HKW67_14845</name>
</gene>
<dbReference type="PANTHER" id="PTHR11122:SF13">
    <property type="entry name" value="GLUCOSE-6-PHOSPHATE 1-EPIMERASE"/>
    <property type="match status" value="1"/>
</dbReference>
<dbReference type="RefSeq" id="WP_171226131.1">
    <property type="nucleotide sequence ID" value="NZ_CP053085.1"/>
</dbReference>
<evidence type="ECO:0000313" key="6">
    <source>
        <dbReference type="EMBL" id="QJR36698.1"/>
    </source>
</evidence>
<dbReference type="InterPro" id="IPR008183">
    <property type="entry name" value="Aldose_1/G6P_1-epimerase"/>
</dbReference>
<proteinExistence type="inferred from homology"/>